<dbReference type="PANTHER" id="PTHR43798">
    <property type="entry name" value="MONOACYLGLYCEROL LIPASE"/>
    <property type="match status" value="1"/>
</dbReference>
<gene>
    <name evidence="2" type="ORF">ORV05_00120</name>
</gene>
<dbReference type="InterPro" id="IPR000073">
    <property type="entry name" value="AB_hydrolase_1"/>
</dbReference>
<proteinExistence type="predicted"/>
<dbReference type="SUPFAM" id="SSF53474">
    <property type="entry name" value="alpha/beta-Hydrolases"/>
    <property type="match status" value="1"/>
</dbReference>
<dbReference type="GO" id="GO:0016787">
    <property type="term" value="F:hydrolase activity"/>
    <property type="evidence" value="ECO:0007669"/>
    <property type="project" value="UniProtKB-KW"/>
</dbReference>
<protein>
    <submittedName>
        <fullName evidence="2">Alpha/beta hydrolase</fullName>
    </submittedName>
</protein>
<dbReference type="EMBL" id="CP113836">
    <property type="protein sequence ID" value="WAL66266.1"/>
    <property type="molecule type" value="Genomic_DNA"/>
</dbReference>
<dbReference type="Pfam" id="PF00561">
    <property type="entry name" value="Abhydrolase_1"/>
    <property type="match status" value="1"/>
</dbReference>
<name>A0ABY7B1T7_9PSEU</name>
<evidence type="ECO:0000259" key="1">
    <source>
        <dbReference type="Pfam" id="PF00561"/>
    </source>
</evidence>
<sequence length="292" mass="31036">MASGRIGGFRSPRHRAWYDAVYGEALRTLPEPAAVHDVPTAFGVVRAYRFGDTGAPVVLLPGRAGTSVMFRPQVAALAARYRVHTLDLLGEPGRSEQTAPIRTAADQAAWLAEALSGLGLDRPHLVGVSLGGRLAVELALRAPDNVASLGLIDPVATFAPVPPGMILRALPVGMPLVSSWARPRFLTWVDGRGGDAVAGDPAGRLISAGLQHYRFALPAPRPCPARRLRAVSMPTLVLLAGRSVVHDPVRALARARALVPGVEAELWPEATHAISGQCAERVNARLLRFLSR</sequence>
<dbReference type="Proteomes" id="UP001163203">
    <property type="component" value="Chromosome"/>
</dbReference>
<feature type="domain" description="AB hydrolase-1" evidence="1">
    <location>
        <begin position="56"/>
        <end position="180"/>
    </location>
</feature>
<dbReference type="Gene3D" id="3.40.50.1820">
    <property type="entry name" value="alpha/beta hydrolase"/>
    <property type="match status" value="1"/>
</dbReference>
<accession>A0ABY7B1T7</accession>
<evidence type="ECO:0000313" key="2">
    <source>
        <dbReference type="EMBL" id="WAL66266.1"/>
    </source>
</evidence>
<organism evidence="2 3">
    <name type="scientific">Amycolatopsis cynarae</name>
    <dbReference type="NCBI Taxonomy" id="2995223"/>
    <lineage>
        <taxon>Bacteria</taxon>
        <taxon>Bacillati</taxon>
        <taxon>Actinomycetota</taxon>
        <taxon>Actinomycetes</taxon>
        <taxon>Pseudonocardiales</taxon>
        <taxon>Pseudonocardiaceae</taxon>
        <taxon>Amycolatopsis</taxon>
    </lineage>
</organism>
<keyword evidence="2" id="KW-0378">Hydrolase</keyword>
<evidence type="ECO:0000313" key="3">
    <source>
        <dbReference type="Proteomes" id="UP001163203"/>
    </source>
</evidence>
<dbReference type="InterPro" id="IPR029058">
    <property type="entry name" value="AB_hydrolase_fold"/>
</dbReference>
<keyword evidence="3" id="KW-1185">Reference proteome</keyword>
<reference evidence="2" key="1">
    <citation type="submission" date="2022-11" db="EMBL/GenBank/DDBJ databases">
        <authorList>
            <person name="Mo P."/>
        </authorList>
    </citation>
    <scope>NUCLEOTIDE SEQUENCE</scope>
    <source>
        <strain evidence="2">HUAS 11-8</strain>
    </source>
</reference>
<dbReference type="InterPro" id="IPR050266">
    <property type="entry name" value="AB_hydrolase_sf"/>
</dbReference>
<dbReference type="RefSeq" id="WP_268756401.1">
    <property type="nucleotide sequence ID" value="NZ_CP113836.1"/>
</dbReference>